<keyword evidence="4" id="KW-1015">Disulfide bond</keyword>
<dbReference type="CDD" id="cd23992">
    <property type="entry name" value="PBP_GOBP"/>
    <property type="match status" value="1"/>
</dbReference>
<comment type="similarity">
    <text evidence="1">Belongs to the PBP/GOBP family.</text>
</comment>
<feature type="signal peptide" evidence="5">
    <location>
        <begin position="1"/>
        <end position="26"/>
    </location>
</feature>
<evidence type="ECO:0000313" key="7">
    <source>
        <dbReference type="EMBL" id="KAL0870201.1"/>
    </source>
</evidence>
<dbReference type="PANTHER" id="PTHR11857">
    <property type="entry name" value="ODORANT BINDING PROTEIN-RELATED"/>
    <property type="match status" value="1"/>
</dbReference>
<organism evidence="6 9">
    <name type="scientific">Loxostege sticticalis</name>
    <name type="common">Beet webworm moth</name>
    <dbReference type="NCBI Taxonomy" id="481309"/>
    <lineage>
        <taxon>Eukaryota</taxon>
        <taxon>Metazoa</taxon>
        <taxon>Ecdysozoa</taxon>
        <taxon>Arthropoda</taxon>
        <taxon>Hexapoda</taxon>
        <taxon>Insecta</taxon>
        <taxon>Pterygota</taxon>
        <taxon>Neoptera</taxon>
        <taxon>Endopterygota</taxon>
        <taxon>Lepidoptera</taxon>
        <taxon>Glossata</taxon>
        <taxon>Ditrysia</taxon>
        <taxon>Pyraloidea</taxon>
        <taxon>Crambidae</taxon>
        <taxon>Pyraustinae</taxon>
        <taxon>Loxostege</taxon>
    </lineage>
</organism>
<dbReference type="SMART" id="SM00708">
    <property type="entry name" value="PhBP"/>
    <property type="match status" value="1"/>
</dbReference>
<feature type="disulfide bond" evidence="4">
    <location>
        <begin position="124"/>
        <end position="144"/>
    </location>
</feature>
<evidence type="ECO:0000313" key="8">
    <source>
        <dbReference type="Proteomes" id="UP001549920"/>
    </source>
</evidence>
<dbReference type="SUPFAM" id="SSF47565">
    <property type="entry name" value="Insect pheromone/odorant-binding proteins"/>
    <property type="match status" value="1"/>
</dbReference>
<gene>
    <name evidence="7" type="ORF">ABMA27_006344</name>
    <name evidence="6" type="ORF">ABMA28_006604</name>
</gene>
<accession>A0ABD0SLQ7</accession>
<name>A0ABD0SLQ7_LOXSC</name>
<sequence length="170" mass="19626">MADTLKWRVAAILILALILNLNGVKASEEVMKKMSKTFFKVMDECKKELSISNDMVQSLVKFWGEGSDHEDRELGCMILCMAHKQDLLHYEQYRLHHQNAYQFAKDHGADEATAKQIMTIVHECEEKFATNEDHCARAMEVSRCFRDHMHRLQWAPSVDVLVGEILVEMA</sequence>
<dbReference type="EMBL" id="JBEDNZ010000019">
    <property type="protein sequence ID" value="KAL0820785.1"/>
    <property type="molecule type" value="Genomic_DNA"/>
</dbReference>
<dbReference type="PIRSF" id="PIRSF015604">
    <property type="entry name" value="Odorant/phero_bd"/>
    <property type="match status" value="1"/>
</dbReference>
<protein>
    <recommendedName>
        <fullName evidence="10">Pheromone binding protein 3</fullName>
    </recommendedName>
</protein>
<dbReference type="Proteomes" id="UP001549921">
    <property type="component" value="Unassembled WGS sequence"/>
</dbReference>
<dbReference type="InterPro" id="IPR006072">
    <property type="entry name" value="Odorant/phero-bd_Lep"/>
</dbReference>
<evidence type="ECO:0000256" key="5">
    <source>
        <dbReference type="SAM" id="SignalP"/>
    </source>
</evidence>
<evidence type="ECO:0000256" key="1">
    <source>
        <dbReference type="ARBA" id="ARBA00008098"/>
    </source>
</evidence>
<proteinExistence type="inferred from homology"/>
<feature type="chain" id="PRO_5044722691" description="Pheromone binding protein 3" evidence="5">
    <location>
        <begin position="27"/>
        <end position="170"/>
    </location>
</feature>
<feature type="disulfide bond" evidence="4">
    <location>
        <begin position="76"/>
        <end position="135"/>
    </location>
</feature>
<dbReference type="AlphaFoldDB" id="A0ABD0SLQ7"/>
<evidence type="ECO:0000256" key="2">
    <source>
        <dbReference type="ARBA" id="ARBA00022448"/>
    </source>
</evidence>
<evidence type="ECO:0000256" key="4">
    <source>
        <dbReference type="PIRSR" id="PIRSR015604-1"/>
    </source>
</evidence>
<dbReference type="PRINTS" id="PR00484">
    <property type="entry name" value="PBPGOBP"/>
</dbReference>
<feature type="disulfide bond" evidence="4">
    <location>
        <begin position="45"/>
        <end position="80"/>
    </location>
</feature>
<dbReference type="EMBL" id="JBEUOH010000019">
    <property type="protein sequence ID" value="KAL0870201.1"/>
    <property type="molecule type" value="Genomic_DNA"/>
</dbReference>
<evidence type="ECO:0000313" key="9">
    <source>
        <dbReference type="Proteomes" id="UP001549921"/>
    </source>
</evidence>
<dbReference type="Gene3D" id="1.10.238.20">
    <property type="entry name" value="Pheromone/general odorant binding protein domain"/>
    <property type="match status" value="1"/>
</dbReference>
<dbReference type="InterPro" id="IPR006170">
    <property type="entry name" value="PBP/GOBP"/>
</dbReference>
<dbReference type="InterPro" id="IPR036728">
    <property type="entry name" value="PBP_GOBP_sf"/>
</dbReference>
<evidence type="ECO:0008006" key="10">
    <source>
        <dbReference type="Google" id="ProtNLM"/>
    </source>
</evidence>
<keyword evidence="2" id="KW-0813">Transport</keyword>
<comment type="caution">
    <text evidence="6">The sequence shown here is derived from an EMBL/GenBank/DDBJ whole genome shotgun (WGS) entry which is preliminary data.</text>
</comment>
<reference evidence="8 9" key="1">
    <citation type="submission" date="2024-06" db="EMBL/GenBank/DDBJ databases">
        <title>A chromosome-level genome assembly of beet webworm, Loxostege sticticalis.</title>
        <authorList>
            <person name="Zhang Y."/>
        </authorList>
    </citation>
    <scope>NUCLEOTIDE SEQUENCE [LARGE SCALE GENOMIC DNA]</scope>
    <source>
        <strain evidence="7">AQ026</strain>
        <strain evidence="6">AQ028</strain>
        <tissue evidence="6">Male pupae</tissue>
        <tissue evidence="7">Whole body</tissue>
    </source>
</reference>
<dbReference type="Proteomes" id="UP001549920">
    <property type="component" value="Unassembled WGS sequence"/>
</dbReference>
<keyword evidence="8" id="KW-1185">Reference proteome</keyword>
<keyword evidence="3 5" id="KW-0732">Signal</keyword>
<dbReference type="Pfam" id="PF01395">
    <property type="entry name" value="PBP_GOBP"/>
    <property type="match status" value="1"/>
</dbReference>
<evidence type="ECO:0000256" key="3">
    <source>
        <dbReference type="ARBA" id="ARBA00022729"/>
    </source>
</evidence>
<evidence type="ECO:0000313" key="6">
    <source>
        <dbReference type="EMBL" id="KAL0820785.1"/>
    </source>
</evidence>